<gene>
    <name evidence="2" type="ORF">FAZ19_22265</name>
</gene>
<evidence type="ECO:0000313" key="3">
    <source>
        <dbReference type="Proteomes" id="UP000309872"/>
    </source>
</evidence>
<evidence type="ECO:0000256" key="1">
    <source>
        <dbReference type="SAM" id="MobiDB-lite"/>
    </source>
</evidence>
<dbReference type="RefSeq" id="WP_136822983.1">
    <property type="nucleotide sequence ID" value="NZ_BMJX01000010.1"/>
</dbReference>
<comment type="caution">
    <text evidence="2">The sequence shown here is derived from an EMBL/GenBank/DDBJ whole genome shotgun (WGS) entry which is preliminary data.</text>
</comment>
<organism evidence="2 3">
    <name type="scientific">Sphingobacterium alkalisoli</name>
    <dbReference type="NCBI Taxonomy" id="1874115"/>
    <lineage>
        <taxon>Bacteria</taxon>
        <taxon>Pseudomonadati</taxon>
        <taxon>Bacteroidota</taxon>
        <taxon>Sphingobacteriia</taxon>
        <taxon>Sphingobacteriales</taxon>
        <taxon>Sphingobacteriaceae</taxon>
        <taxon>Sphingobacterium</taxon>
    </lineage>
</organism>
<accession>A0A4U0GRH0</accession>
<dbReference type="AlphaFoldDB" id="A0A4U0GRH0"/>
<dbReference type="Proteomes" id="UP000309872">
    <property type="component" value="Unassembled WGS sequence"/>
</dbReference>
<protein>
    <submittedName>
        <fullName evidence="2">Uncharacterized protein</fullName>
    </submittedName>
</protein>
<feature type="region of interest" description="Disordered" evidence="1">
    <location>
        <begin position="1"/>
        <end position="75"/>
    </location>
</feature>
<dbReference type="EMBL" id="SUKA01000010">
    <property type="protein sequence ID" value="TJY61346.1"/>
    <property type="molecule type" value="Genomic_DNA"/>
</dbReference>
<reference evidence="2 3" key="1">
    <citation type="submission" date="2019-04" db="EMBL/GenBank/DDBJ databases">
        <title>Sphingobacterium olei sp. nov., isolated from oil-contaminated soil.</title>
        <authorList>
            <person name="Liu B."/>
        </authorList>
    </citation>
    <scope>NUCLEOTIDE SEQUENCE [LARGE SCALE GENOMIC DNA]</scope>
    <source>
        <strain evidence="2 3">Y3L14</strain>
    </source>
</reference>
<proteinExistence type="predicted"/>
<feature type="compositionally biased region" description="Basic and acidic residues" evidence="1">
    <location>
        <begin position="59"/>
        <end position="75"/>
    </location>
</feature>
<sequence>MRKGRHMAIDQHEVDENIPGDGNNGNGNKDLGPSPSKPSMRQAVCDSDYSENKTGYGKTKTENSHQIHDKLQVKS</sequence>
<name>A0A4U0GRH0_9SPHI</name>
<keyword evidence="3" id="KW-1185">Reference proteome</keyword>
<evidence type="ECO:0000313" key="2">
    <source>
        <dbReference type="EMBL" id="TJY61346.1"/>
    </source>
</evidence>